<feature type="chain" id="PRO_5035258535" description="Methyltransferase type 11 domain-containing protein" evidence="1">
    <location>
        <begin position="31"/>
        <end position="240"/>
    </location>
</feature>
<dbReference type="GO" id="GO:0008757">
    <property type="term" value="F:S-adenosylmethionine-dependent methyltransferase activity"/>
    <property type="evidence" value="ECO:0007669"/>
    <property type="project" value="InterPro"/>
</dbReference>
<evidence type="ECO:0000256" key="1">
    <source>
        <dbReference type="SAM" id="SignalP"/>
    </source>
</evidence>
<protein>
    <recommendedName>
        <fullName evidence="2">Methyltransferase type 11 domain-containing protein</fullName>
    </recommendedName>
</protein>
<dbReference type="InterPro" id="IPR029063">
    <property type="entry name" value="SAM-dependent_MTases_sf"/>
</dbReference>
<evidence type="ECO:0000313" key="3">
    <source>
        <dbReference type="EMBL" id="KAG8470739.1"/>
    </source>
</evidence>
<feature type="signal peptide" evidence="1">
    <location>
        <begin position="1"/>
        <end position="30"/>
    </location>
</feature>
<dbReference type="AlphaFoldDB" id="A0A8J6CFI3"/>
<dbReference type="SUPFAM" id="SSF53335">
    <property type="entry name" value="S-adenosyl-L-methionine-dependent methyltransferases"/>
    <property type="match status" value="1"/>
</dbReference>
<dbReference type="PANTHER" id="PTHR42912">
    <property type="entry name" value="METHYLTRANSFERASE"/>
    <property type="match status" value="1"/>
</dbReference>
<dbReference type="CDD" id="cd02440">
    <property type="entry name" value="AdoMet_MTases"/>
    <property type="match status" value="1"/>
</dbReference>
<dbReference type="Pfam" id="PF08241">
    <property type="entry name" value="Methyltransf_11"/>
    <property type="match status" value="1"/>
</dbReference>
<dbReference type="EMBL" id="JAGTXO010000001">
    <property type="protein sequence ID" value="KAG8470739.1"/>
    <property type="molecule type" value="Genomic_DNA"/>
</dbReference>
<dbReference type="OMA" id="FEYFICK"/>
<keyword evidence="1" id="KW-0732">Signal</keyword>
<evidence type="ECO:0000313" key="4">
    <source>
        <dbReference type="Proteomes" id="UP000751190"/>
    </source>
</evidence>
<gene>
    <name evidence="3" type="ORF">KFE25_009160</name>
</gene>
<dbReference type="Gene3D" id="3.40.50.150">
    <property type="entry name" value="Vaccinia Virus protein VP39"/>
    <property type="match status" value="1"/>
</dbReference>
<accession>A0A8J6CFI3</accession>
<feature type="domain" description="Methyltransferase type 11" evidence="2">
    <location>
        <begin position="79"/>
        <end position="176"/>
    </location>
</feature>
<organism evidence="3 4">
    <name type="scientific">Diacronema lutheri</name>
    <name type="common">Unicellular marine alga</name>
    <name type="synonym">Monochrysis lutheri</name>
    <dbReference type="NCBI Taxonomy" id="2081491"/>
    <lineage>
        <taxon>Eukaryota</taxon>
        <taxon>Haptista</taxon>
        <taxon>Haptophyta</taxon>
        <taxon>Pavlovophyceae</taxon>
        <taxon>Pavlovales</taxon>
        <taxon>Pavlovaceae</taxon>
        <taxon>Diacronema</taxon>
    </lineage>
</organism>
<comment type="caution">
    <text evidence="3">The sequence shown here is derived from an EMBL/GenBank/DDBJ whole genome shotgun (WGS) entry which is preliminary data.</text>
</comment>
<proteinExistence type="predicted"/>
<name>A0A8J6CFI3_DIALT</name>
<sequence>MRPGAIVSRRLAVLLSTGAWVGLRPGASRADGPRVDATSHMYDSYAPTYDALDGGLAASRLGFDELRRVACARAHGAVLEVGAGTGLNLPLYDWSRVRSLVALDASSGMLDVARARADGLGLAGKVTFARGDVAALPFDDGTFDVVLDTFSLCVFADPIAAMAEMRRVLAPSGTIIAVEHQRADGLLGAYQDLTEPLVTPRSKGCVWNQDVRAIARRAGCREVEARDSLAGTVVSLVLQR</sequence>
<dbReference type="InterPro" id="IPR050508">
    <property type="entry name" value="Methyltransf_Superfamily"/>
</dbReference>
<dbReference type="InterPro" id="IPR013216">
    <property type="entry name" value="Methyltransf_11"/>
</dbReference>
<evidence type="ECO:0000259" key="2">
    <source>
        <dbReference type="Pfam" id="PF08241"/>
    </source>
</evidence>
<keyword evidence="4" id="KW-1185">Reference proteome</keyword>
<reference evidence="3" key="1">
    <citation type="submission" date="2021-05" db="EMBL/GenBank/DDBJ databases">
        <title>The genome of the haptophyte Pavlova lutheri (Diacronema luteri, Pavlovales) - a model for lipid biosynthesis in eukaryotic algae.</title>
        <authorList>
            <person name="Hulatt C.J."/>
            <person name="Posewitz M.C."/>
        </authorList>
    </citation>
    <scope>NUCLEOTIDE SEQUENCE</scope>
    <source>
        <strain evidence="3">NIVA-4/92</strain>
    </source>
</reference>
<dbReference type="Proteomes" id="UP000751190">
    <property type="component" value="Unassembled WGS sequence"/>
</dbReference>
<dbReference type="PANTHER" id="PTHR42912:SF96">
    <property type="entry name" value="METHYLTRANSFERASE DOMAIN-CONTAINING PROTEIN"/>
    <property type="match status" value="1"/>
</dbReference>
<dbReference type="OrthoDB" id="416496at2759"/>